<name>A0ABY4CDQ6_9BACT</name>
<evidence type="ECO:0000313" key="2">
    <source>
        <dbReference type="EMBL" id="UOF02859.1"/>
    </source>
</evidence>
<feature type="region of interest" description="Disordered" evidence="1">
    <location>
        <begin position="1"/>
        <end position="86"/>
    </location>
</feature>
<keyword evidence="3" id="KW-1185">Reference proteome</keyword>
<dbReference type="EMBL" id="CP093442">
    <property type="protein sequence ID" value="UOF02859.1"/>
    <property type="molecule type" value="Genomic_DNA"/>
</dbReference>
<organism evidence="2 3">
    <name type="scientific">Bdellovibrio reynosensis</name>
    <dbReference type="NCBI Taxonomy" id="2835041"/>
    <lineage>
        <taxon>Bacteria</taxon>
        <taxon>Pseudomonadati</taxon>
        <taxon>Bdellovibrionota</taxon>
        <taxon>Bdellovibrionia</taxon>
        <taxon>Bdellovibrionales</taxon>
        <taxon>Pseudobdellovibrionaceae</taxon>
        <taxon>Bdellovibrio</taxon>
    </lineage>
</organism>
<protein>
    <submittedName>
        <fullName evidence="2">Uncharacterized protein</fullName>
    </submittedName>
</protein>
<gene>
    <name evidence="2" type="ORF">MNR06_07820</name>
</gene>
<feature type="compositionally biased region" description="Acidic residues" evidence="1">
    <location>
        <begin position="56"/>
        <end position="70"/>
    </location>
</feature>
<evidence type="ECO:0000313" key="3">
    <source>
        <dbReference type="Proteomes" id="UP000830116"/>
    </source>
</evidence>
<reference evidence="2" key="1">
    <citation type="submission" date="2022-03" db="EMBL/GenBank/DDBJ databases">
        <title>Genome Identification and Characterization of new species Bdellovibrio reynosense LBG001 sp. nov. from a Mexico soil sample.</title>
        <authorList>
            <person name="Camilli A."/>
            <person name="Ajao Y."/>
            <person name="Guo X."/>
        </authorList>
    </citation>
    <scope>NUCLEOTIDE SEQUENCE</scope>
    <source>
        <strain evidence="2">LBG001</strain>
    </source>
</reference>
<dbReference type="RefSeq" id="WP_243540678.1">
    <property type="nucleotide sequence ID" value="NZ_CP093442.1"/>
</dbReference>
<feature type="compositionally biased region" description="Basic and acidic residues" evidence="1">
    <location>
        <begin position="71"/>
        <end position="84"/>
    </location>
</feature>
<evidence type="ECO:0000256" key="1">
    <source>
        <dbReference type="SAM" id="MobiDB-lite"/>
    </source>
</evidence>
<accession>A0ABY4CDQ6</accession>
<sequence>MSDGNKRNQDNFSQNRGTHGAEQYVKVDRRHRRVPGEKEHLHVSNYSDGGHGQVEGAEDDRLSDEEEEELERFRPHDIEDDRYNQSDCFAQDRYNEIPQDRFERDHTIQLTNRDPNRNFQYHYGTDDLEERIRQDRRRGRHYREY</sequence>
<dbReference type="Proteomes" id="UP000830116">
    <property type="component" value="Chromosome"/>
</dbReference>
<proteinExistence type="predicted"/>